<keyword evidence="10 12" id="KW-0472">Membrane</keyword>
<keyword evidence="4" id="KW-1003">Cell membrane</keyword>
<dbReference type="SUPFAM" id="SSF54631">
    <property type="entry name" value="CBS-domain pair"/>
    <property type="match status" value="1"/>
</dbReference>
<accession>A0A8C4QDW9</accession>
<dbReference type="PANTHER" id="PTHR12064">
    <property type="entry name" value="METAL TRANSPORTER CNNM"/>
    <property type="match status" value="1"/>
</dbReference>
<reference evidence="15" key="1">
    <citation type="submission" date="2025-08" db="UniProtKB">
        <authorList>
            <consortium name="Ensembl"/>
        </authorList>
    </citation>
    <scope>IDENTIFICATION</scope>
</reference>
<keyword evidence="8" id="KW-0406">Ion transport</keyword>
<dbReference type="InterPro" id="IPR045095">
    <property type="entry name" value="ACDP"/>
</dbReference>
<evidence type="ECO:0000256" key="6">
    <source>
        <dbReference type="ARBA" id="ARBA00022737"/>
    </source>
</evidence>
<dbReference type="Ensembl" id="ENSEBUT00000014572.1">
    <property type="protein sequence ID" value="ENSEBUP00000013996.1"/>
    <property type="gene ID" value="ENSEBUG00000008825.1"/>
</dbReference>
<protein>
    <recommendedName>
        <fullName evidence="12">Metal transporter</fullName>
    </recommendedName>
</protein>
<comment type="subcellular location">
    <subcellularLocation>
        <location evidence="1 12">Cell membrane</location>
        <topology evidence="1 12">Multi-pass membrane protein</topology>
    </subcellularLocation>
</comment>
<dbReference type="GO" id="GO:0010960">
    <property type="term" value="P:magnesium ion homeostasis"/>
    <property type="evidence" value="ECO:0007669"/>
    <property type="project" value="InterPro"/>
</dbReference>
<sequence length="629" mass="68935">MLAAFVQVSVGQLSGSPDQLYGVCVHHNGSWEWAGQSRLRVTASNPQCECLLPLPVWLLVVLVVLLTLVASICCFVLSVCSALDPVSLSVLCQLGSPLERRFSQRIGLLHRPSPHHAPLLGPLIIGSVAWGGASALMADGLRVAVSGNGSHIGWSTLLLTGICFIFLGLVPQMLCTWQGLRIGAQVCCLGRILLFLTSPVSIPLGKLLDIIFQGKEMGKVLECGRLCQLVWAACIAGGSGGVSGRVDERGGVRSGGPRLRATTVEKVMTPLNQCFMLNLDATLDFQTMSEVMRSGYSRVPVYEEERGNVVELLCVCDLECLDPADCTPLRSFTRFYGRPLHFVFSDTRLDAMLDEFKRGRSQLAVVQRVNSEGEGDPFYEVLGIVTLEDVVEEIIRTEVLSETQAVVDKRGKRKEQEWTETVSMPLPPIFPATLGLHPPPKLRISHQLLLTTHRFLLKEVPAFKDVSGKALLRLLRLPVVTNEYHRQPTLPIEAETTSDHFLYRQGEATDGFILILQGRVEVIVGQEGMKFETGSFSYFGTPLLSSSPPSSTAQSSIHSTAGVLEEVTNSSDMLESTNHPLVLQNMFIPDYTVRALSDLQYIKISRPQFHTLISRLAVPGVARSLPQEV</sequence>
<evidence type="ECO:0000256" key="7">
    <source>
        <dbReference type="ARBA" id="ARBA00022989"/>
    </source>
</evidence>
<evidence type="ECO:0000256" key="12">
    <source>
        <dbReference type="RuleBase" id="RU369091"/>
    </source>
</evidence>
<dbReference type="Pfam" id="PF00571">
    <property type="entry name" value="CBS"/>
    <property type="match status" value="1"/>
</dbReference>
<keyword evidence="7 12" id="KW-1133">Transmembrane helix</keyword>
<dbReference type="Gene3D" id="2.60.120.10">
    <property type="entry name" value="Jelly Rolls"/>
    <property type="match status" value="1"/>
</dbReference>
<feature type="transmembrane region" description="Helical" evidence="12">
    <location>
        <begin position="56"/>
        <end position="79"/>
    </location>
</feature>
<keyword evidence="6" id="KW-0677">Repeat</keyword>
<feature type="transmembrane region" description="Helical" evidence="12">
    <location>
        <begin position="119"/>
        <end position="138"/>
    </location>
</feature>
<evidence type="ECO:0000313" key="15">
    <source>
        <dbReference type="Ensembl" id="ENSEBUP00000013996.1"/>
    </source>
</evidence>
<dbReference type="GO" id="GO:0005886">
    <property type="term" value="C:plasma membrane"/>
    <property type="evidence" value="ECO:0007669"/>
    <property type="project" value="UniProtKB-SubCell"/>
</dbReference>
<feature type="domain" description="CBS" evidence="14">
    <location>
        <begin position="332"/>
        <end position="402"/>
    </location>
</feature>
<evidence type="ECO:0000256" key="9">
    <source>
        <dbReference type="ARBA" id="ARBA00023122"/>
    </source>
</evidence>
<evidence type="ECO:0000256" key="10">
    <source>
        <dbReference type="ARBA" id="ARBA00023136"/>
    </source>
</evidence>
<dbReference type="InterPro" id="IPR018490">
    <property type="entry name" value="cNMP-bd_dom_sf"/>
</dbReference>
<comment type="similarity">
    <text evidence="2 12">Belongs to the ACDP family.</text>
</comment>
<dbReference type="OMA" id="INLMKMT"/>
<evidence type="ECO:0000256" key="4">
    <source>
        <dbReference type="ARBA" id="ARBA00022475"/>
    </source>
</evidence>
<evidence type="ECO:0000256" key="3">
    <source>
        <dbReference type="ARBA" id="ARBA00022448"/>
    </source>
</evidence>
<evidence type="ECO:0000259" key="13">
    <source>
        <dbReference type="PROSITE" id="PS50042"/>
    </source>
</evidence>
<evidence type="ECO:0000259" key="14">
    <source>
        <dbReference type="PROSITE" id="PS51371"/>
    </source>
</evidence>
<dbReference type="PROSITE" id="PS50042">
    <property type="entry name" value="CNMP_BINDING_3"/>
    <property type="match status" value="1"/>
</dbReference>
<feature type="domain" description="Cyclic nucleotide-binding" evidence="13">
    <location>
        <begin position="502"/>
        <end position="552"/>
    </location>
</feature>
<evidence type="ECO:0000313" key="16">
    <source>
        <dbReference type="Proteomes" id="UP000694388"/>
    </source>
</evidence>
<keyword evidence="9 11" id="KW-0129">CBS domain</keyword>
<feature type="transmembrane region" description="Helical" evidence="12">
    <location>
        <begin position="150"/>
        <end position="170"/>
    </location>
</feature>
<name>A0A8C4QDW9_EPTBU</name>
<dbReference type="PROSITE" id="PS51371">
    <property type="entry name" value="CBS"/>
    <property type="match status" value="1"/>
</dbReference>
<evidence type="ECO:0000256" key="5">
    <source>
        <dbReference type="ARBA" id="ARBA00022692"/>
    </source>
</evidence>
<organism evidence="15 16">
    <name type="scientific">Eptatretus burgeri</name>
    <name type="common">Inshore hagfish</name>
    <dbReference type="NCBI Taxonomy" id="7764"/>
    <lineage>
        <taxon>Eukaryota</taxon>
        <taxon>Metazoa</taxon>
        <taxon>Chordata</taxon>
        <taxon>Craniata</taxon>
        <taxon>Vertebrata</taxon>
        <taxon>Cyclostomata</taxon>
        <taxon>Myxini</taxon>
        <taxon>Myxiniformes</taxon>
        <taxon>Myxinidae</taxon>
        <taxon>Eptatretinae</taxon>
        <taxon>Eptatretus</taxon>
    </lineage>
</organism>
<dbReference type="InterPro" id="IPR044751">
    <property type="entry name" value="Ion_transp-like_CBS"/>
</dbReference>
<keyword evidence="5 12" id="KW-0812">Transmembrane</keyword>
<evidence type="ECO:0000256" key="2">
    <source>
        <dbReference type="ARBA" id="ARBA00010484"/>
    </source>
</evidence>
<evidence type="ECO:0000256" key="8">
    <source>
        <dbReference type="ARBA" id="ARBA00023065"/>
    </source>
</evidence>
<dbReference type="InterPro" id="IPR000644">
    <property type="entry name" value="CBS_dom"/>
</dbReference>
<comment type="function">
    <text evidence="12">Metal transporter.</text>
</comment>
<evidence type="ECO:0000256" key="11">
    <source>
        <dbReference type="PROSITE-ProRule" id="PRU00703"/>
    </source>
</evidence>
<evidence type="ECO:0000256" key="1">
    <source>
        <dbReference type="ARBA" id="ARBA00004651"/>
    </source>
</evidence>
<keyword evidence="16" id="KW-1185">Reference proteome</keyword>
<dbReference type="Proteomes" id="UP000694388">
    <property type="component" value="Unplaced"/>
</dbReference>
<dbReference type="CDD" id="cd04590">
    <property type="entry name" value="CBS_pair_CorC_HlyC_assoc"/>
    <property type="match status" value="1"/>
</dbReference>
<dbReference type="GO" id="GO:0006811">
    <property type="term" value="P:monoatomic ion transport"/>
    <property type="evidence" value="ECO:0007669"/>
    <property type="project" value="UniProtKB-KW"/>
</dbReference>
<proteinExistence type="inferred from homology"/>
<dbReference type="SUPFAM" id="SSF51206">
    <property type="entry name" value="cAMP-binding domain-like"/>
    <property type="match status" value="1"/>
</dbReference>
<dbReference type="AlphaFoldDB" id="A0A8C4QDW9"/>
<dbReference type="PANTHER" id="PTHR12064:SF27">
    <property type="entry name" value="METAL TRANSPORTER CNNM3"/>
    <property type="match status" value="1"/>
</dbReference>
<keyword evidence="3" id="KW-0813">Transport</keyword>
<reference evidence="15" key="2">
    <citation type="submission" date="2025-09" db="UniProtKB">
        <authorList>
            <consortium name="Ensembl"/>
        </authorList>
    </citation>
    <scope>IDENTIFICATION</scope>
</reference>
<dbReference type="InterPro" id="IPR014710">
    <property type="entry name" value="RmlC-like_jellyroll"/>
</dbReference>
<dbReference type="GO" id="GO:0022857">
    <property type="term" value="F:transmembrane transporter activity"/>
    <property type="evidence" value="ECO:0007669"/>
    <property type="project" value="UniProtKB-UniRule"/>
</dbReference>
<dbReference type="Gene3D" id="3.10.580.10">
    <property type="entry name" value="CBS-domain"/>
    <property type="match status" value="1"/>
</dbReference>
<dbReference type="Pfam" id="PF25562">
    <property type="entry name" value="CNBH_CNNM2_C"/>
    <property type="match status" value="1"/>
</dbReference>
<dbReference type="InterPro" id="IPR000595">
    <property type="entry name" value="cNMP-bd_dom"/>
</dbReference>
<dbReference type="InterPro" id="IPR046342">
    <property type="entry name" value="CBS_dom_sf"/>
</dbReference>
<dbReference type="FunFam" id="3.10.580.10:FF:000001">
    <property type="entry name" value="Putative metal transporter CNNM3 isoform 2"/>
    <property type="match status" value="1"/>
</dbReference>
<dbReference type="GeneTree" id="ENSGT00940000156317"/>